<dbReference type="InterPro" id="IPR017927">
    <property type="entry name" value="FAD-bd_FR_type"/>
</dbReference>
<dbReference type="InterPro" id="IPR012675">
    <property type="entry name" value="Beta-grasp_dom_sf"/>
</dbReference>
<keyword evidence="2" id="KW-0001">2Fe-2S</keyword>
<evidence type="ECO:0000256" key="6">
    <source>
        <dbReference type="ARBA" id="ARBA00023014"/>
    </source>
</evidence>
<dbReference type="InterPro" id="IPR039261">
    <property type="entry name" value="FNR_nucleotide-bd"/>
</dbReference>
<dbReference type="Pfam" id="PF00175">
    <property type="entry name" value="NAD_binding_1"/>
    <property type="match status" value="1"/>
</dbReference>
<dbReference type="Gene3D" id="3.40.50.80">
    <property type="entry name" value="Nucleotide-binding domain of ferredoxin-NADP reductase (FNR) module"/>
    <property type="match status" value="1"/>
</dbReference>
<dbReference type="PANTHER" id="PTHR47354:SF1">
    <property type="entry name" value="CARNITINE MONOOXYGENASE REDUCTASE SUBUNIT"/>
    <property type="match status" value="1"/>
</dbReference>
<name>A0A370P1R0_9BURK</name>
<keyword evidence="6" id="KW-0411">Iron-sulfur</keyword>
<keyword evidence="3" id="KW-0479">Metal-binding</keyword>
<evidence type="ECO:0000256" key="1">
    <source>
        <dbReference type="ARBA" id="ARBA00022630"/>
    </source>
</evidence>
<evidence type="ECO:0000313" key="9">
    <source>
        <dbReference type="EMBL" id="RDK11786.1"/>
    </source>
</evidence>
<evidence type="ECO:0000256" key="3">
    <source>
        <dbReference type="ARBA" id="ARBA00022723"/>
    </source>
</evidence>
<feature type="domain" description="2Fe-2S ferredoxin-type" evidence="7">
    <location>
        <begin position="236"/>
        <end position="321"/>
    </location>
</feature>
<reference evidence="9 10" key="1">
    <citation type="submission" date="2018-06" db="EMBL/GenBank/DDBJ databases">
        <authorList>
            <person name="Feng T."/>
            <person name="Jeon C.O."/>
        </authorList>
    </citation>
    <scope>NUCLEOTIDE SEQUENCE [LARGE SCALE GENOMIC DNA]</scope>
    <source>
        <strain evidence="9 10">S23</strain>
    </source>
</reference>
<comment type="caution">
    <text evidence="9">The sequence shown here is derived from an EMBL/GenBank/DDBJ whole genome shotgun (WGS) entry which is preliminary data.</text>
</comment>
<evidence type="ECO:0000256" key="5">
    <source>
        <dbReference type="ARBA" id="ARBA00023004"/>
    </source>
</evidence>
<evidence type="ECO:0000256" key="4">
    <source>
        <dbReference type="ARBA" id="ARBA00023002"/>
    </source>
</evidence>
<dbReference type="InterPro" id="IPR050415">
    <property type="entry name" value="MRET"/>
</dbReference>
<dbReference type="Gene3D" id="2.40.30.10">
    <property type="entry name" value="Translation factors"/>
    <property type="match status" value="1"/>
</dbReference>
<dbReference type="Pfam" id="PF00111">
    <property type="entry name" value="Fer2"/>
    <property type="match status" value="1"/>
</dbReference>
<dbReference type="Gene3D" id="3.10.20.30">
    <property type="match status" value="1"/>
</dbReference>
<dbReference type="GO" id="GO:0016491">
    <property type="term" value="F:oxidoreductase activity"/>
    <property type="evidence" value="ECO:0007669"/>
    <property type="project" value="UniProtKB-KW"/>
</dbReference>
<dbReference type="PANTHER" id="PTHR47354">
    <property type="entry name" value="NADH OXIDOREDUCTASE HCR"/>
    <property type="match status" value="1"/>
</dbReference>
<dbReference type="PROSITE" id="PS51085">
    <property type="entry name" value="2FE2S_FER_2"/>
    <property type="match status" value="1"/>
</dbReference>
<dbReference type="SUPFAM" id="SSF52343">
    <property type="entry name" value="Ferredoxin reductase-like, C-terminal NADP-linked domain"/>
    <property type="match status" value="1"/>
</dbReference>
<proteinExistence type="predicted"/>
<dbReference type="GO" id="GO:0051537">
    <property type="term" value="F:2 iron, 2 sulfur cluster binding"/>
    <property type="evidence" value="ECO:0007669"/>
    <property type="project" value="UniProtKB-KW"/>
</dbReference>
<keyword evidence="5" id="KW-0408">Iron</keyword>
<dbReference type="PRINTS" id="PR00409">
    <property type="entry name" value="PHDIOXRDTASE"/>
</dbReference>
<dbReference type="CDD" id="cd00207">
    <property type="entry name" value="fer2"/>
    <property type="match status" value="1"/>
</dbReference>
<dbReference type="InterPro" id="IPR001433">
    <property type="entry name" value="OxRdtase_FAD/NAD-bd"/>
</dbReference>
<dbReference type="EMBL" id="QKWJ01000002">
    <property type="protein sequence ID" value="RDK11786.1"/>
    <property type="molecule type" value="Genomic_DNA"/>
</dbReference>
<keyword evidence="10" id="KW-1185">Reference proteome</keyword>
<evidence type="ECO:0000259" key="7">
    <source>
        <dbReference type="PROSITE" id="PS51085"/>
    </source>
</evidence>
<dbReference type="Proteomes" id="UP000255165">
    <property type="component" value="Unassembled WGS sequence"/>
</dbReference>
<evidence type="ECO:0000313" key="10">
    <source>
        <dbReference type="Proteomes" id="UP000255165"/>
    </source>
</evidence>
<dbReference type="InterPro" id="IPR036010">
    <property type="entry name" value="2Fe-2S_ferredoxin-like_sf"/>
</dbReference>
<sequence>MTSQDTLFLRIAQRNRETDDIISLELRDPNGGELPPFEAGAHIDVHVAPGVVRQYSLCNAPSERHRYLIGVLRDPASRGGSVAIHERFEAGAVVEVSAPRNHFPLREGAPGILIAGGIGVTPMLCMAEVLHASGTGFTLHYCARSQDKAAFRSRIERSPYRQQVAFHYDDQGDSQKLDPGRLFAQVGGDDEIYVCGPSGFIEWVCRAAEQAGIPKQRVRYEYFNAKPVDTSRDGAFDVRIASTGQVFHIPADRSVTSVLLAAGIDIYTSCEEGTCGTCVTRLLEGEPDHRDVFLTDEEHACGNQFTPCCSRAKSSLLVLDL</sequence>
<dbReference type="SUPFAM" id="SSF63380">
    <property type="entry name" value="Riboflavin synthase domain-like"/>
    <property type="match status" value="1"/>
</dbReference>
<keyword evidence="1" id="KW-0285">Flavoprotein</keyword>
<evidence type="ECO:0000259" key="8">
    <source>
        <dbReference type="PROSITE" id="PS51384"/>
    </source>
</evidence>
<dbReference type="PROSITE" id="PS00197">
    <property type="entry name" value="2FE2S_FER_1"/>
    <property type="match status" value="1"/>
</dbReference>
<dbReference type="PROSITE" id="PS51384">
    <property type="entry name" value="FAD_FR"/>
    <property type="match status" value="1"/>
</dbReference>
<dbReference type="CDD" id="cd06185">
    <property type="entry name" value="PDR_like"/>
    <property type="match status" value="1"/>
</dbReference>
<accession>A0A370P1R0</accession>
<dbReference type="AlphaFoldDB" id="A0A370P1R0"/>
<dbReference type="RefSeq" id="WP_115013058.1">
    <property type="nucleotide sequence ID" value="NZ_QKWJ01000002.1"/>
</dbReference>
<dbReference type="InterPro" id="IPR006058">
    <property type="entry name" value="2Fe2S_fd_BS"/>
</dbReference>
<evidence type="ECO:0000256" key="2">
    <source>
        <dbReference type="ARBA" id="ARBA00022714"/>
    </source>
</evidence>
<dbReference type="GO" id="GO:0046872">
    <property type="term" value="F:metal ion binding"/>
    <property type="evidence" value="ECO:0007669"/>
    <property type="project" value="UniProtKB-KW"/>
</dbReference>
<dbReference type="SUPFAM" id="SSF54292">
    <property type="entry name" value="2Fe-2S ferredoxin-like"/>
    <property type="match status" value="1"/>
</dbReference>
<protein>
    <submittedName>
        <fullName evidence="9">Oxidoreductase</fullName>
    </submittedName>
</protein>
<dbReference type="InterPro" id="IPR001041">
    <property type="entry name" value="2Fe-2S_ferredoxin-type"/>
</dbReference>
<keyword evidence="4" id="KW-0560">Oxidoreductase</keyword>
<feature type="domain" description="FAD-binding FR-type" evidence="8">
    <location>
        <begin position="4"/>
        <end position="106"/>
    </location>
</feature>
<dbReference type="InterPro" id="IPR017938">
    <property type="entry name" value="Riboflavin_synthase-like_b-brl"/>
</dbReference>
<organism evidence="9 10">
    <name type="scientific">Cupriavidus lacunae</name>
    <dbReference type="NCBI Taxonomy" id="2666307"/>
    <lineage>
        <taxon>Bacteria</taxon>
        <taxon>Pseudomonadati</taxon>
        <taxon>Pseudomonadota</taxon>
        <taxon>Betaproteobacteria</taxon>
        <taxon>Burkholderiales</taxon>
        <taxon>Burkholderiaceae</taxon>
        <taxon>Cupriavidus</taxon>
    </lineage>
</organism>
<gene>
    <name evidence="9" type="ORF">DN412_02465</name>
</gene>